<dbReference type="InterPro" id="IPR024047">
    <property type="entry name" value="MM3350-like_sf"/>
</dbReference>
<dbReference type="InterPro" id="IPR012912">
    <property type="entry name" value="Plasmid_pRiA4b_Orf3-like"/>
</dbReference>
<dbReference type="Gene3D" id="3.10.290.30">
    <property type="entry name" value="MM3350-like"/>
    <property type="match status" value="1"/>
</dbReference>
<dbReference type="AlphaFoldDB" id="A0A5B1CBQ6"/>
<evidence type="ECO:0000313" key="3">
    <source>
        <dbReference type="EMBL" id="KAA1257986.1"/>
    </source>
</evidence>
<dbReference type="Pfam" id="PF07929">
    <property type="entry name" value="PRiA4_ORF3"/>
    <property type="match status" value="1"/>
</dbReference>
<protein>
    <submittedName>
        <fullName evidence="3">Plasmid pRiA4b ORF-3-like protein</fullName>
    </submittedName>
</protein>
<dbReference type="Proteomes" id="UP000322699">
    <property type="component" value="Unassembled WGS sequence"/>
</dbReference>
<evidence type="ECO:0000259" key="2">
    <source>
        <dbReference type="Pfam" id="PF07929"/>
    </source>
</evidence>
<proteinExistence type="predicted"/>
<evidence type="ECO:0000313" key="4">
    <source>
        <dbReference type="Proteomes" id="UP000322699"/>
    </source>
</evidence>
<feature type="region of interest" description="Disordered" evidence="1">
    <location>
        <begin position="368"/>
        <end position="395"/>
    </location>
</feature>
<keyword evidence="4" id="KW-1185">Reference proteome</keyword>
<dbReference type="SUPFAM" id="SSF159941">
    <property type="entry name" value="MM3350-like"/>
    <property type="match status" value="1"/>
</dbReference>
<accession>A0A5B1CBQ6</accession>
<evidence type="ECO:0000256" key="1">
    <source>
        <dbReference type="SAM" id="MobiDB-lite"/>
    </source>
</evidence>
<dbReference type="RefSeq" id="WP_068260211.1">
    <property type="nucleotide sequence ID" value="NZ_LWSK01000014.1"/>
</dbReference>
<name>A0A5B1CBQ6_9BACT</name>
<dbReference type="OrthoDB" id="9801392at2"/>
<feature type="domain" description="Plasmid pRiA4b Orf3-like" evidence="2">
    <location>
        <begin position="265"/>
        <end position="386"/>
    </location>
</feature>
<reference evidence="3 4" key="1">
    <citation type="submission" date="2019-08" db="EMBL/GenBank/DDBJ databases">
        <title>Deep-cultivation of Planctomycetes and their phenomic and genomic characterization uncovers novel biology.</title>
        <authorList>
            <person name="Wiegand S."/>
            <person name="Jogler M."/>
            <person name="Boedeker C."/>
            <person name="Pinto D."/>
            <person name="Vollmers J."/>
            <person name="Rivas-Marin E."/>
            <person name="Kohn T."/>
            <person name="Peeters S.H."/>
            <person name="Heuer A."/>
            <person name="Rast P."/>
            <person name="Oberbeckmann S."/>
            <person name="Bunk B."/>
            <person name="Jeske O."/>
            <person name="Meyerdierks A."/>
            <person name="Storesund J.E."/>
            <person name="Kallscheuer N."/>
            <person name="Luecker S."/>
            <person name="Lage O.M."/>
            <person name="Pohl T."/>
            <person name="Merkel B.J."/>
            <person name="Hornburger P."/>
            <person name="Mueller R.-W."/>
            <person name="Bruemmer F."/>
            <person name="Labrenz M."/>
            <person name="Spormann A.M."/>
            <person name="Op Den Camp H."/>
            <person name="Overmann J."/>
            <person name="Amann R."/>
            <person name="Jetten M.S.M."/>
            <person name="Mascher T."/>
            <person name="Medema M.H."/>
            <person name="Devos D.P."/>
            <person name="Kaster A.-K."/>
            <person name="Ovreas L."/>
            <person name="Rohde M."/>
            <person name="Galperin M.Y."/>
            <person name="Jogler C."/>
        </authorList>
    </citation>
    <scope>NUCLEOTIDE SEQUENCE [LARGE SCALE GENOMIC DNA]</scope>
    <source>
        <strain evidence="3 4">LF1</strain>
    </source>
</reference>
<gene>
    <name evidence="3" type="ORF">LF1_04770</name>
</gene>
<organism evidence="3 4">
    <name type="scientific">Rubripirellula obstinata</name>
    <dbReference type="NCBI Taxonomy" id="406547"/>
    <lineage>
        <taxon>Bacteria</taxon>
        <taxon>Pseudomonadati</taxon>
        <taxon>Planctomycetota</taxon>
        <taxon>Planctomycetia</taxon>
        <taxon>Pirellulales</taxon>
        <taxon>Pirellulaceae</taxon>
        <taxon>Rubripirellula</taxon>
    </lineage>
</organism>
<dbReference type="EMBL" id="VRLW01000001">
    <property type="protein sequence ID" value="KAA1257986.1"/>
    <property type="molecule type" value="Genomic_DNA"/>
</dbReference>
<comment type="caution">
    <text evidence="3">The sequence shown here is derived from an EMBL/GenBank/DDBJ whole genome shotgun (WGS) entry which is preliminary data.</text>
</comment>
<sequence length="395" mass="45111">MNERSKDAIKTILKQQNFEPGHPGPLLLNAQALIDALATGVPTTSKYFALPIRCLADLNERLDSPIAHKMKRPQLKSFPTLMGLFLLLRASGLAVGETKPKRVVMIDPEMREKWEELNPTEQYMSLMDTWWTKVNWTILGERDQFGVQLQSDTRSLYYQLSRQPTAVDADLLFYGYHQRTVATLLEQFGWIKVAYASNAEEGKVADIQSVETTKFGDAMFEALGGIIGSRDRDESPVQKELKPMFPAWKNSLLPAEQPFREGRYKLKLSWSKVWRRLEAPATTSLEDITGLLLAAFDFEQDHLYRLDYRDPSGREVFVEDPRYREGELFADEVLLGEVPLGEGDSMGLLFDFGDSWRFTITIESIDESETDDFEPAITASHGEAPKQYEYDDDDW</sequence>